<feature type="region of interest" description="Disordered" evidence="3">
    <location>
        <begin position="1"/>
        <end position="37"/>
    </location>
</feature>
<gene>
    <name evidence="5" type="ORF">MNB_SM-3-293</name>
</gene>
<name>A0A1W1D5D3_9ZZZZ</name>
<dbReference type="Pfam" id="PF13181">
    <property type="entry name" value="TPR_8"/>
    <property type="match status" value="2"/>
</dbReference>
<feature type="compositionally biased region" description="Basic and acidic residues" evidence="3">
    <location>
        <begin position="25"/>
        <end position="37"/>
    </location>
</feature>
<keyword evidence="4" id="KW-0472">Membrane</keyword>
<dbReference type="InterPro" id="IPR019734">
    <property type="entry name" value="TPR_rpt"/>
</dbReference>
<dbReference type="EMBL" id="FPHP01000047">
    <property type="protein sequence ID" value="SFV75824.1"/>
    <property type="molecule type" value="Genomic_DNA"/>
</dbReference>
<feature type="transmembrane region" description="Helical" evidence="4">
    <location>
        <begin position="47"/>
        <end position="69"/>
    </location>
</feature>
<dbReference type="AlphaFoldDB" id="A0A1W1D5D3"/>
<keyword evidence="4" id="KW-1133">Transmembrane helix</keyword>
<keyword evidence="4" id="KW-0812">Transmembrane</keyword>
<reference evidence="5" key="1">
    <citation type="submission" date="2016-10" db="EMBL/GenBank/DDBJ databases">
        <authorList>
            <person name="de Groot N.N."/>
        </authorList>
    </citation>
    <scope>NUCLEOTIDE SEQUENCE</scope>
</reference>
<keyword evidence="2" id="KW-0802">TPR repeat</keyword>
<evidence type="ECO:0000313" key="5">
    <source>
        <dbReference type="EMBL" id="SFV75824.1"/>
    </source>
</evidence>
<dbReference type="PANTHER" id="PTHR45586:SF1">
    <property type="entry name" value="LIPOPOLYSACCHARIDE ASSEMBLY PROTEIN B"/>
    <property type="match status" value="1"/>
</dbReference>
<keyword evidence="1" id="KW-0677">Repeat</keyword>
<dbReference type="SMART" id="SM00028">
    <property type="entry name" value="TPR"/>
    <property type="match status" value="5"/>
</dbReference>
<organism evidence="5">
    <name type="scientific">hydrothermal vent metagenome</name>
    <dbReference type="NCBI Taxonomy" id="652676"/>
    <lineage>
        <taxon>unclassified sequences</taxon>
        <taxon>metagenomes</taxon>
        <taxon>ecological metagenomes</taxon>
    </lineage>
</organism>
<feature type="compositionally biased region" description="Acidic residues" evidence="3">
    <location>
        <begin position="1"/>
        <end position="24"/>
    </location>
</feature>
<dbReference type="SUPFAM" id="SSF48452">
    <property type="entry name" value="TPR-like"/>
    <property type="match status" value="3"/>
</dbReference>
<dbReference type="PROSITE" id="PS50005">
    <property type="entry name" value="TPR"/>
    <property type="match status" value="3"/>
</dbReference>
<protein>
    <submittedName>
        <fullName evidence="5">Membrane protein</fullName>
    </submittedName>
</protein>
<evidence type="ECO:0000256" key="3">
    <source>
        <dbReference type="SAM" id="MobiDB-lite"/>
    </source>
</evidence>
<proteinExistence type="predicted"/>
<dbReference type="Gene3D" id="1.25.40.10">
    <property type="entry name" value="Tetratricopeptide repeat domain"/>
    <property type="match status" value="4"/>
</dbReference>
<dbReference type="PANTHER" id="PTHR45586">
    <property type="entry name" value="TPR REPEAT-CONTAINING PROTEIN PA4667"/>
    <property type="match status" value="1"/>
</dbReference>
<evidence type="ECO:0000256" key="2">
    <source>
        <dbReference type="ARBA" id="ARBA00022803"/>
    </source>
</evidence>
<accession>A0A1W1D5D3</accession>
<evidence type="ECO:0000256" key="4">
    <source>
        <dbReference type="SAM" id="Phobius"/>
    </source>
</evidence>
<sequence>MPQTPEDDDVVIIEEDLAELEDPSQEEKKVSPEELAKQEEEQTKKKILLFGGIAIGFALLVTISLLLYLKFSHSKKETTPNTLALIEKKLDENKIPPIKPSQLETMIAKANYLYTNGSKKDALLLYEKIAIHSEAISQYNLGVAQLKNKQYKLAMQSFENAINNNEKRCVSAINAAVCALHLKNQKSFEYYIDLAYAYLPYELKSPLYSYYYTLIHYYKNNYLEALSSLVHKTSTEYPAVQKHLQAKIEALYGNNYDAIDTLMQGQLEENDDFNIGLLYGRVGDYDLAIHHFNKAILKNIEPLRSRLALTLIELKAGKITQSAKDLEDVTKRFPQKVYKTYPLDVRLRKSLFNPMLAQKNFRENIIVSKDIDFQEIFYFAPYKVFNANNTISYIRKGNANVFIDDVQTAQQYLKKSVFASNVNLGIAKAIKKALDFKIREANNDLKKLLKLQPKHPILHYNLGLTYAQMGDMVDAYHHFIRSYHLDAKNYTSGIFAVITAKFIHKKTLKLVESIKDALENETSSPEIELYKTLLYVANNNYVETIDWLEQSSKKERPLALILKTLIAKKLKRFDMAEKIAQKLVFLVPNDILPHILYFDIKNRRLNRSDYAKELVRYLKAQKFHYQDLYYGPFITRYLYVQVNTITGQLFYLREQLKNVLETTKTDNRDIVSTLALASFYDKAFEESYTLYNSAIDNFKMRDAYTLFMGALASIGAKHHANAIALLELSKMKNKNFYEVRYALGLLYMEMKNNDGAIIQFSQITKNGFHSKYFNFDIDTNKLLFYKQHLTLSQ</sequence>
<dbReference type="InterPro" id="IPR051012">
    <property type="entry name" value="CellSynth/LPSAsmb/PSIAsmb"/>
</dbReference>
<dbReference type="InterPro" id="IPR011990">
    <property type="entry name" value="TPR-like_helical_dom_sf"/>
</dbReference>
<evidence type="ECO:0000256" key="1">
    <source>
        <dbReference type="ARBA" id="ARBA00022737"/>
    </source>
</evidence>